<proteinExistence type="predicted"/>
<gene>
    <name evidence="1" type="ORF">ABH943_009095</name>
</gene>
<reference evidence="1 2" key="2">
    <citation type="submission" date="2024-11" db="EMBL/GenBank/DDBJ databases">
        <title>Using genomics to understand microbial adaptation to soil warming.</title>
        <authorList>
            <person name="Deangelis K.M. PhD."/>
        </authorList>
    </citation>
    <scope>NUCLEOTIDE SEQUENCE [LARGE SCALE GENOMIC DNA]</scope>
    <source>
        <strain evidence="1 2">GAS97</strain>
    </source>
</reference>
<keyword evidence="2" id="KW-1185">Reference proteome</keyword>
<name>A0ABW8MZ81_9BURK</name>
<sequence length="27" mass="2951">FALTFLRIGLAVRMQGAGQFAIDLADR</sequence>
<dbReference type="EMBL" id="JBIYDN010000079">
    <property type="protein sequence ID" value="MFK4449046.1"/>
    <property type="molecule type" value="Genomic_DNA"/>
</dbReference>
<reference evidence="1 2" key="1">
    <citation type="submission" date="2024-10" db="EMBL/GenBank/DDBJ databases">
        <authorList>
            <person name="Deangelis K."/>
            <person name="Huntemann M."/>
            <person name="Clum A."/>
            <person name="Wang J."/>
            <person name="Palaniappan K."/>
            <person name="Ritter S."/>
            <person name="Chen I.-M."/>
            <person name="Stamatis D."/>
            <person name="Reddy T."/>
            <person name="O'Malley R."/>
            <person name="Daum C."/>
            <person name="Ng V."/>
            <person name="Ivanova N."/>
            <person name="Kyrpides N."/>
            <person name="Woyke T."/>
        </authorList>
    </citation>
    <scope>NUCLEOTIDE SEQUENCE [LARGE SCALE GENOMIC DNA]</scope>
    <source>
        <strain evidence="1 2">GAS97</strain>
    </source>
</reference>
<dbReference type="Proteomes" id="UP001620514">
    <property type="component" value="Unassembled WGS sequence"/>
</dbReference>
<evidence type="ECO:0000313" key="1">
    <source>
        <dbReference type="EMBL" id="MFK4449046.1"/>
    </source>
</evidence>
<comment type="caution">
    <text evidence="1">The sequence shown here is derived from an EMBL/GenBank/DDBJ whole genome shotgun (WGS) entry which is preliminary data.</text>
</comment>
<feature type="non-terminal residue" evidence="1">
    <location>
        <position position="1"/>
    </location>
</feature>
<accession>A0ABW8MZ81</accession>
<organism evidence="1 2">
    <name type="scientific">Caballeronia udeis</name>
    <dbReference type="NCBI Taxonomy" id="1232866"/>
    <lineage>
        <taxon>Bacteria</taxon>
        <taxon>Pseudomonadati</taxon>
        <taxon>Pseudomonadota</taxon>
        <taxon>Betaproteobacteria</taxon>
        <taxon>Burkholderiales</taxon>
        <taxon>Burkholderiaceae</taxon>
        <taxon>Caballeronia</taxon>
    </lineage>
</organism>
<protein>
    <submittedName>
        <fullName evidence="1">Uncharacterized protein</fullName>
    </submittedName>
</protein>
<evidence type="ECO:0000313" key="2">
    <source>
        <dbReference type="Proteomes" id="UP001620514"/>
    </source>
</evidence>